<sequence length="603" mass="68190">MFALEVDERSKLGSLLLGSRFKLADSVLARGEWIFAATAAAAVLVLLTLRFQAGQNCQGRFKRIPGPRQLPIIGNIGQVDAARQHPKFLEWARRYGEIYQVRFGSNRIVVLNSAKASIELLDRRSSIYSCRQGPHFAHDLMSAGQRQVFLPYSKEWKAARASVHPFLMGTKSQGYKTIQEHESAVLIHDLLRHTQHCLSHRRDQDLPLTHETGWEAHVRRYTTSVVMNITYGRRVTSTYRNPELHKIYDVLGNLAVVGQPGRNACDAFAFVRKLPDWLAPWRVQAKAMHKWEMELWGGLLERTKRDRQHGRPCQGYVASVLDRRQHAPSSASFDGSGLTAEGEMTDLLLAYTAATVLEAGSDTTASSISFFILACLNNPRIWDKLFKELISACGDALPTFDKIQDIRYLRACIKETLRRRPPTIMGIPHRVIRDDVYDGYLIRAGTVVMGNVWAIHNDPQRYPNPEKFEPERFLGDDLSAAQSAATMDAERRDHYTFGWGRRVCQGMHIAENSLMIVLARLVWCFELSTPVSSDGTTPIAVPSIDQEANFLPGFVSQPKAFACHFVPRSDHVVQTLENAAAEAQEYWSANDLEPDQRDHYYKD</sequence>
<keyword evidence="11" id="KW-0503">Monooxygenase</keyword>
<dbReference type="SUPFAM" id="SSF48264">
    <property type="entry name" value="Cytochrome P450"/>
    <property type="match status" value="1"/>
</dbReference>
<dbReference type="PANTHER" id="PTHR46300:SF2">
    <property type="entry name" value="CYTOCHROME P450 MONOOXYGENASE ALNH-RELATED"/>
    <property type="match status" value="1"/>
</dbReference>
<dbReference type="GO" id="GO:0020037">
    <property type="term" value="F:heme binding"/>
    <property type="evidence" value="ECO:0007669"/>
    <property type="project" value="InterPro"/>
</dbReference>
<dbReference type="GO" id="GO:0016020">
    <property type="term" value="C:membrane"/>
    <property type="evidence" value="ECO:0007669"/>
    <property type="project" value="UniProtKB-SubCell"/>
</dbReference>
<reference evidence="14 15" key="1">
    <citation type="journal article" date="2006" name="Nature">
        <title>Insights from the genome of the biotrophic fungal plant pathogen Ustilago maydis.</title>
        <authorList>
            <person name="Kamper J."/>
            <person name="Kahmann R."/>
            <person name="Bolker M."/>
            <person name="Ma L.J."/>
            <person name="Brefort T."/>
            <person name="Saville B.J."/>
            <person name="Banuett F."/>
            <person name="Kronstad J.W."/>
            <person name="Gold S.E."/>
            <person name="Muller O."/>
            <person name="Perlin M.H."/>
            <person name="Wosten H.A."/>
            <person name="de Vries R."/>
            <person name="Ruiz-Herrera J."/>
            <person name="Reynaga-Pena C.G."/>
            <person name="Snetselaar K."/>
            <person name="McCann M."/>
            <person name="Perez-Martin J."/>
            <person name="Feldbrugge M."/>
            <person name="Basse C.W."/>
            <person name="Steinberg G."/>
            <person name="Ibeas J.I."/>
            <person name="Holloman W."/>
            <person name="Guzman P."/>
            <person name="Farman M."/>
            <person name="Stajich J.E."/>
            <person name="Sentandreu R."/>
            <person name="Gonzalez-Prieto J.M."/>
            <person name="Kennell J.C."/>
            <person name="Molina L."/>
            <person name="Schirawski J."/>
            <person name="Mendoza-Mendoza A."/>
            <person name="Greilinger D."/>
            <person name="Munch K."/>
            <person name="Rossel N."/>
            <person name="Scherer M."/>
            <person name="Vranes M."/>
            <person name="Ladendorf O."/>
            <person name="Vincon V."/>
            <person name="Fuchs U."/>
            <person name="Sandrock B."/>
            <person name="Meng S."/>
            <person name="Ho E.C."/>
            <person name="Cahill M.J."/>
            <person name="Boyce K.J."/>
            <person name="Klose J."/>
            <person name="Klosterman S.J."/>
            <person name="Deelstra H.J."/>
            <person name="Ortiz-Castellanos L."/>
            <person name="Li W."/>
            <person name="Sanchez-Alonso P."/>
            <person name="Schreier P.H."/>
            <person name="Hauser-Hahn I."/>
            <person name="Vaupel M."/>
            <person name="Koopmann E."/>
            <person name="Friedrich G."/>
            <person name="Voss H."/>
            <person name="Schluter T."/>
            <person name="Margolis J."/>
            <person name="Platt D."/>
            <person name="Swimmer C."/>
            <person name="Gnirke A."/>
            <person name="Chen F."/>
            <person name="Vysotskaia V."/>
            <person name="Mannhaupt G."/>
            <person name="Guldener U."/>
            <person name="Munsterkotter M."/>
            <person name="Haase D."/>
            <person name="Oesterheld M."/>
            <person name="Mewes H.W."/>
            <person name="Mauceli E.W."/>
            <person name="DeCaprio D."/>
            <person name="Wade C.M."/>
            <person name="Butler J."/>
            <person name="Young S."/>
            <person name="Jaffe D.B."/>
            <person name="Calvo S."/>
            <person name="Nusbaum C."/>
            <person name="Galagan J."/>
            <person name="Birren B.W."/>
        </authorList>
    </citation>
    <scope>NUCLEOTIDE SEQUENCE [LARGE SCALE GENOMIC DNA]</scope>
    <source>
        <strain evidence="15">DSM 14603 / FGSC 9021 / UM521</strain>
    </source>
</reference>
<dbReference type="GO" id="GO:0005506">
    <property type="term" value="F:iron ion binding"/>
    <property type="evidence" value="ECO:0007669"/>
    <property type="project" value="InterPro"/>
</dbReference>
<accession>A0A0D1C189</accession>
<evidence type="ECO:0000256" key="10">
    <source>
        <dbReference type="ARBA" id="ARBA00023004"/>
    </source>
</evidence>
<dbReference type="InterPro" id="IPR001128">
    <property type="entry name" value="Cyt_P450"/>
</dbReference>
<keyword evidence="7 13" id="KW-0479">Metal-binding</keyword>
<dbReference type="GO" id="GO:0016705">
    <property type="term" value="F:oxidoreductase activity, acting on paired donors, with incorporation or reduction of molecular oxygen"/>
    <property type="evidence" value="ECO:0007669"/>
    <property type="project" value="InterPro"/>
</dbReference>
<dbReference type="InterPro" id="IPR036396">
    <property type="entry name" value="Cyt_P450_sf"/>
</dbReference>
<dbReference type="KEGG" id="uma:UMAG_04109"/>
<evidence type="ECO:0008006" key="16">
    <source>
        <dbReference type="Google" id="ProtNLM"/>
    </source>
</evidence>
<comment type="cofactor">
    <cofactor evidence="1 13">
        <name>heme</name>
        <dbReference type="ChEBI" id="CHEBI:30413"/>
    </cofactor>
</comment>
<evidence type="ECO:0000256" key="4">
    <source>
        <dbReference type="ARBA" id="ARBA00010617"/>
    </source>
</evidence>
<dbReference type="OMA" id="MRPKPYQ"/>
<protein>
    <recommendedName>
        <fullName evidence="16">Cytochrome P450</fullName>
    </recommendedName>
</protein>
<dbReference type="RefSeq" id="XP_011390613.1">
    <property type="nucleotide sequence ID" value="XM_011392311.1"/>
</dbReference>
<evidence type="ECO:0000256" key="12">
    <source>
        <dbReference type="ARBA" id="ARBA00023136"/>
    </source>
</evidence>
<dbReference type="CDD" id="cd11065">
    <property type="entry name" value="CYP64-like"/>
    <property type="match status" value="1"/>
</dbReference>
<dbReference type="InterPro" id="IPR050364">
    <property type="entry name" value="Cytochrome_P450_fung"/>
</dbReference>
<organism evidence="14 15">
    <name type="scientific">Mycosarcoma maydis</name>
    <name type="common">Corn smut fungus</name>
    <name type="synonym">Ustilago maydis</name>
    <dbReference type="NCBI Taxonomy" id="5270"/>
    <lineage>
        <taxon>Eukaryota</taxon>
        <taxon>Fungi</taxon>
        <taxon>Dikarya</taxon>
        <taxon>Basidiomycota</taxon>
        <taxon>Ustilaginomycotina</taxon>
        <taxon>Ustilaginomycetes</taxon>
        <taxon>Ustilaginales</taxon>
        <taxon>Ustilaginaceae</taxon>
        <taxon>Mycosarcoma</taxon>
    </lineage>
</organism>
<dbReference type="GO" id="GO:0004497">
    <property type="term" value="F:monooxygenase activity"/>
    <property type="evidence" value="ECO:0007669"/>
    <property type="project" value="UniProtKB-KW"/>
</dbReference>
<dbReference type="OrthoDB" id="1470350at2759"/>
<dbReference type="Pfam" id="PF00067">
    <property type="entry name" value="p450"/>
    <property type="match status" value="1"/>
</dbReference>
<dbReference type="Gene3D" id="1.10.630.10">
    <property type="entry name" value="Cytochrome P450"/>
    <property type="match status" value="1"/>
</dbReference>
<evidence type="ECO:0000256" key="8">
    <source>
        <dbReference type="ARBA" id="ARBA00022989"/>
    </source>
</evidence>
<feature type="binding site" description="axial binding residue" evidence="13">
    <location>
        <position position="504"/>
    </location>
    <ligand>
        <name>heme</name>
        <dbReference type="ChEBI" id="CHEBI:30413"/>
    </ligand>
    <ligandPart>
        <name>Fe</name>
        <dbReference type="ChEBI" id="CHEBI:18248"/>
    </ligandPart>
</feature>
<comment type="similarity">
    <text evidence="4">Belongs to the cytochrome P450 family.</text>
</comment>
<dbReference type="VEuPathDB" id="FungiDB:UMAG_04109"/>
<evidence type="ECO:0000256" key="13">
    <source>
        <dbReference type="PIRSR" id="PIRSR602401-1"/>
    </source>
</evidence>
<evidence type="ECO:0000256" key="3">
    <source>
        <dbReference type="ARBA" id="ARBA00005179"/>
    </source>
</evidence>
<evidence type="ECO:0000256" key="5">
    <source>
        <dbReference type="ARBA" id="ARBA00022617"/>
    </source>
</evidence>
<keyword evidence="6" id="KW-0812">Transmembrane</keyword>
<dbReference type="InterPro" id="IPR002401">
    <property type="entry name" value="Cyt_P450_E_grp-I"/>
</dbReference>
<evidence type="ECO:0000256" key="1">
    <source>
        <dbReference type="ARBA" id="ARBA00001971"/>
    </source>
</evidence>
<keyword evidence="9" id="KW-0560">Oxidoreductase</keyword>
<keyword evidence="5 13" id="KW-0349">Heme</keyword>
<keyword evidence="12" id="KW-0472">Membrane</keyword>
<name>A0A0D1C189_MYCMD</name>
<evidence type="ECO:0000256" key="6">
    <source>
        <dbReference type="ARBA" id="ARBA00022692"/>
    </source>
</evidence>
<evidence type="ECO:0000256" key="9">
    <source>
        <dbReference type="ARBA" id="ARBA00023002"/>
    </source>
</evidence>
<dbReference type="PRINTS" id="PR00463">
    <property type="entry name" value="EP450I"/>
</dbReference>
<dbReference type="STRING" id="237631.A0A0D1C189"/>
<evidence type="ECO:0000256" key="11">
    <source>
        <dbReference type="ARBA" id="ARBA00023033"/>
    </source>
</evidence>
<dbReference type="AlphaFoldDB" id="A0A0D1C189"/>
<comment type="pathway">
    <text evidence="3">Secondary metabolite biosynthesis.</text>
</comment>
<evidence type="ECO:0000256" key="7">
    <source>
        <dbReference type="ARBA" id="ARBA00022723"/>
    </source>
</evidence>
<comment type="subcellular location">
    <subcellularLocation>
        <location evidence="2">Membrane</location>
    </subcellularLocation>
</comment>
<keyword evidence="8" id="KW-1133">Transmembrane helix</keyword>
<keyword evidence="10 13" id="KW-0408">Iron</keyword>
<dbReference type="InParanoid" id="A0A0D1C189"/>
<keyword evidence="15" id="KW-1185">Reference proteome</keyword>
<dbReference type="EMBL" id="CM003151">
    <property type="protein sequence ID" value="KIS67607.1"/>
    <property type="molecule type" value="Genomic_DNA"/>
</dbReference>
<dbReference type="GeneID" id="23564384"/>
<dbReference type="Proteomes" id="UP000000561">
    <property type="component" value="Chromosome 12"/>
</dbReference>
<evidence type="ECO:0000313" key="15">
    <source>
        <dbReference type="Proteomes" id="UP000000561"/>
    </source>
</evidence>
<dbReference type="PRINTS" id="PR00385">
    <property type="entry name" value="P450"/>
</dbReference>
<dbReference type="PANTHER" id="PTHR46300">
    <property type="entry name" value="P450, PUTATIVE (EUROFUNG)-RELATED-RELATED"/>
    <property type="match status" value="1"/>
</dbReference>
<dbReference type="eggNOG" id="KOG0156">
    <property type="taxonomic scope" value="Eukaryota"/>
</dbReference>
<evidence type="ECO:0000313" key="14">
    <source>
        <dbReference type="EMBL" id="KIS67607.1"/>
    </source>
</evidence>
<evidence type="ECO:0000256" key="2">
    <source>
        <dbReference type="ARBA" id="ARBA00004370"/>
    </source>
</evidence>
<gene>
    <name evidence="14" type="ORF">UMAG_04109</name>
</gene>
<proteinExistence type="inferred from homology"/>